<comment type="caution">
    <text evidence="2">The sequence shown here is derived from an EMBL/GenBank/DDBJ whole genome shotgun (WGS) entry which is preliminary data.</text>
</comment>
<proteinExistence type="predicted"/>
<dbReference type="InterPro" id="IPR007712">
    <property type="entry name" value="RelE/ParE_toxin"/>
</dbReference>
<dbReference type="InterPro" id="IPR035093">
    <property type="entry name" value="RelE/ParE_toxin_dom_sf"/>
</dbReference>
<keyword evidence="3" id="KW-1185">Reference proteome</keyword>
<dbReference type="EMBL" id="JAKREW010000018">
    <property type="protein sequence ID" value="MCG7506832.1"/>
    <property type="molecule type" value="Genomic_DNA"/>
</dbReference>
<dbReference type="RefSeq" id="WP_239367393.1">
    <property type="nucleotide sequence ID" value="NZ_JAKREW010000018.1"/>
</dbReference>
<protein>
    <submittedName>
        <fullName evidence="2">Type II toxin-antitoxin system RelE/ParE family toxin</fullName>
    </submittedName>
</protein>
<evidence type="ECO:0000313" key="2">
    <source>
        <dbReference type="EMBL" id="MCG7506832.1"/>
    </source>
</evidence>
<evidence type="ECO:0000256" key="1">
    <source>
        <dbReference type="ARBA" id="ARBA00022649"/>
    </source>
</evidence>
<dbReference type="Proteomes" id="UP001201701">
    <property type="component" value="Unassembled WGS sequence"/>
</dbReference>
<keyword evidence="1" id="KW-1277">Toxin-antitoxin system</keyword>
<gene>
    <name evidence="2" type="ORF">L4923_17540</name>
</gene>
<dbReference type="Pfam" id="PF05016">
    <property type="entry name" value="ParE_toxin"/>
    <property type="match status" value="1"/>
</dbReference>
<dbReference type="Gene3D" id="3.30.2310.20">
    <property type="entry name" value="RelE-like"/>
    <property type="match status" value="1"/>
</dbReference>
<evidence type="ECO:0000313" key="3">
    <source>
        <dbReference type="Proteomes" id="UP001201701"/>
    </source>
</evidence>
<sequence length="102" mass="11332">MVHRIAFHAGAEAEIDELYELLLAKAGATVAGHYVGGIYNLIESLRTFPERGSLREGKVPGLRIIGYRHRVSIAFTVQKDVVYVLGVFYGGRDVQTLLEDRT</sequence>
<reference evidence="2 3" key="1">
    <citation type="submission" date="2022-02" db="EMBL/GenBank/DDBJ databases">
        <title>Draft genome sequence of Mezorhizobium retamae strain IRAMC:0171 isolated from Retama raetam nodules.</title>
        <authorList>
            <person name="Bengaied R."/>
            <person name="Sbissi I."/>
            <person name="Huber K."/>
            <person name="Ghodbane F."/>
            <person name="Nouioui I."/>
            <person name="Tarhouni M."/>
            <person name="Gtari M."/>
        </authorList>
    </citation>
    <scope>NUCLEOTIDE SEQUENCE [LARGE SCALE GENOMIC DNA]</scope>
    <source>
        <strain evidence="2 3">IRAMC:0171</strain>
    </source>
</reference>
<name>A0ABS9QHG3_9HYPH</name>
<accession>A0ABS9QHG3</accession>
<organism evidence="2 3">
    <name type="scientific">Mesorhizobium retamae</name>
    <dbReference type="NCBI Taxonomy" id="2912854"/>
    <lineage>
        <taxon>Bacteria</taxon>
        <taxon>Pseudomonadati</taxon>
        <taxon>Pseudomonadota</taxon>
        <taxon>Alphaproteobacteria</taxon>
        <taxon>Hyphomicrobiales</taxon>
        <taxon>Phyllobacteriaceae</taxon>
        <taxon>Mesorhizobium</taxon>
    </lineage>
</organism>